<keyword evidence="2" id="KW-1185">Reference proteome</keyword>
<dbReference type="EMBL" id="BDSP01000055">
    <property type="protein sequence ID" value="GAX12789.1"/>
    <property type="molecule type" value="Genomic_DNA"/>
</dbReference>
<evidence type="ECO:0000313" key="2">
    <source>
        <dbReference type="Proteomes" id="UP000198406"/>
    </source>
</evidence>
<sequence>MSDDNDSDDDLLLTTPVFRSSDRRKTLTQQKNQNAIAALIQQSKRHAEESILIKQLQVEQAEHAFQLIQETSSTVQKRKVDVTQSGFFEVEESEVLEVAERKRRCRMLEQMKGKYEEDAGTQKQFEVTSSFYGSVKDAVEDLRSLAEANPSLQNCVFRVSENPHHLNLFLRNLSNPPIDLLPWLFRVAISAGLGDLRAIGVGATQALLQNGLSGPTMEKMTQILGHWRHESGWSTQNKQGLTNLLRIVAKVGSDSPALQKQLTELCTSLVQNNNFRDSDVLRAAEEVQVMLSTRQPIDMAHRTEQMMKDWKDAPIVAKLVPFYRETGKLDAAACAMNAHLSLQAIRNCLYASFDDLLKQTFQLLDEDAKDPSLSHQAIVASFGALQALRKHLEGLNSVKDAHSQRSCAIGQAAIFAFTSGILLLGVTVSHEEGGKEYGTRDEMSFMFRLCDKLGAPLDYLTTYTNRYTADEHFRRLNGWLMILDFYRLETLRQLKPKFDDDTLVQKDLTSFFTRIAT</sequence>
<comment type="caution">
    <text evidence="1">The sequence shown here is derived from an EMBL/GenBank/DDBJ whole genome shotgun (WGS) entry which is preliminary data.</text>
</comment>
<dbReference type="AlphaFoldDB" id="A0A1Z5JFN2"/>
<accession>A0A1Z5JFN2</accession>
<dbReference type="Proteomes" id="UP000198406">
    <property type="component" value="Unassembled WGS sequence"/>
</dbReference>
<gene>
    <name evidence="1" type="ORF">FisN_15Hh268</name>
</gene>
<dbReference type="InParanoid" id="A0A1Z5JFN2"/>
<proteinExistence type="predicted"/>
<organism evidence="1 2">
    <name type="scientific">Fistulifera solaris</name>
    <name type="common">Oleaginous diatom</name>
    <dbReference type="NCBI Taxonomy" id="1519565"/>
    <lineage>
        <taxon>Eukaryota</taxon>
        <taxon>Sar</taxon>
        <taxon>Stramenopiles</taxon>
        <taxon>Ochrophyta</taxon>
        <taxon>Bacillariophyta</taxon>
        <taxon>Bacillariophyceae</taxon>
        <taxon>Bacillariophycidae</taxon>
        <taxon>Naviculales</taxon>
        <taxon>Naviculaceae</taxon>
        <taxon>Fistulifera</taxon>
    </lineage>
</organism>
<evidence type="ECO:0000313" key="1">
    <source>
        <dbReference type="EMBL" id="GAX12789.1"/>
    </source>
</evidence>
<reference evidence="1 2" key="1">
    <citation type="journal article" date="2015" name="Plant Cell">
        <title>Oil accumulation by the oleaginous diatom Fistulifera solaris as revealed by the genome and transcriptome.</title>
        <authorList>
            <person name="Tanaka T."/>
            <person name="Maeda Y."/>
            <person name="Veluchamy A."/>
            <person name="Tanaka M."/>
            <person name="Abida H."/>
            <person name="Marechal E."/>
            <person name="Bowler C."/>
            <person name="Muto M."/>
            <person name="Sunaga Y."/>
            <person name="Tanaka M."/>
            <person name="Yoshino T."/>
            <person name="Taniguchi T."/>
            <person name="Fukuda Y."/>
            <person name="Nemoto M."/>
            <person name="Matsumoto M."/>
            <person name="Wong P.S."/>
            <person name="Aburatani S."/>
            <person name="Fujibuchi W."/>
        </authorList>
    </citation>
    <scope>NUCLEOTIDE SEQUENCE [LARGE SCALE GENOMIC DNA]</scope>
    <source>
        <strain evidence="1 2">JPCC DA0580</strain>
    </source>
</reference>
<name>A0A1Z5JFN2_FISSO</name>
<protein>
    <submittedName>
        <fullName evidence="1">Uncharacterized protein</fullName>
    </submittedName>
</protein>